<evidence type="ECO:0000256" key="2">
    <source>
        <dbReference type="ARBA" id="ARBA00022475"/>
    </source>
</evidence>
<dbReference type="NCBIfam" id="TIGR04265">
    <property type="entry name" value="bac_cardiolipin"/>
    <property type="match status" value="1"/>
</dbReference>
<evidence type="ECO:0000256" key="6">
    <source>
        <dbReference type="ARBA" id="ARBA00022737"/>
    </source>
</evidence>
<feature type="domain" description="PLD phosphodiesterase" evidence="14">
    <location>
        <begin position="139"/>
        <end position="166"/>
    </location>
</feature>
<dbReference type="Pfam" id="PF13091">
    <property type="entry name" value="PLDc_2"/>
    <property type="match status" value="2"/>
</dbReference>
<keyword evidence="3" id="KW-0444">Lipid biosynthesis</keyword>
<dbReference type="EMBL" id="QOCW01000017">
    <property type="protein sequence ID" value="RBW68680.1"/>
    <property type="molecule type" value="Genomic_DNA"/>
</dbReference>
<dbReference type="Gene3D" id="3.30.870.10">
    <property type="entry name" value="Endonuclease Chain A"/>
    <property type="match status" value="2"/>
</dbReference>
<dbReference type="OrthoDB" id="9762009at2"/>
<dbReference type="InterPro" id="IPR025202">
    <property type="entry name" value="PLD-like_dom"/>
</dbReference>
<evidence type="ECO:0000256" key="13">
    <source>
        <dbReference type="SAM" id="Phobius"/>
    </source>
</evidence>
<keyword evidence="9 13" id="KW-0472">Membrane</keyword>
<dbReference type="InterPro" id="IPR022924">
    <property type="entry name" value="Cardiolipin_synthase"/>
</dbReference>
<dbReference type="GO" id="GO:0005886">
    <property type="term" value="C:plasma membrane"/>
    <property type="evidence" value="ECO:0007669"/>
    <property type="project" value="UniProtKB-SubCell"/>
</dbReference>
<evidence type="ECO:0000256" key="8">
    <source>
        <dbReference type="ARBA" id="ARBA00023098"/>
    </source>
</evidence>
<dbReference type="RefSeq" id="WP_113806906.1">
    <property type="nucleotide sequence ID" value="NZ_QOCW01000017.1"/>
</dbReference>
<keyword evidence="6" id="KW-0677">Repeat</keyword>
<dbReference type="FunFam" id="3.30.870.10:FF:000014">
    <property type="entry name" value="Cardiolipin synthase"/>
    <property type="match status" value="1"/>
</dbReference>
<evidence type="ECO:0000256" key="4">
    <source>
        <dbReference type="ARBA" id="ARBA00022679"/>
    </source>
</evidence>
<dbReference type="CDD" id="cd09110">
    <property type="entry name" value="PLDc_CLS_1"/>
    <property type="match status" value="1"/>
</dbReference>
<dbReference type="PANTHER" id="PTHR21248">
    <property type="entry name" value="CARDIOLIPIN SYNTHASE"/>
    <property type="match status" value="1"/>
</dbReference>
<comment type="caution">
    <text evidence="15">The sequence shown here is derived from an EMBL/GenBank/DDBJ whole genome shotgun (WGS) entry which is preliminary data.</text>
</comment>
<evidence type="ECO:0000256" key="11">
    <source>
        <dbReference type="ARBA" id="ARBA00023264"/>
    </source>
</evidence>
<gene>
    <name evidence="15" type="primary">cls</name>
    <name evidence="15" type="ORF">DS031_15085</name>
</gene>
<reference evidence="15 16" key="1">
    <citation type="submission" date="2018-07" db="EMBL/GenBank/DDBJ databases">
        <title>Lottiidibacillus patelloidae gen. nov., sp. nov., isolated from the intestinal tract of a marine limpet and the reclassification of B. taeanensis BH030017T, B. algicola KMM 3737T and B. hwajinpoensis SW-72T as genus Lottiidibacillus.</title>
        <authorList>
            <person name="Liu R."/>
            <person name="Huang Z."/>
        </authorList>
    </citation>
    <scope>NUCLEOTIDE SEQUENCE [LARGE SCALE GENOMIC DNA]</scope>
    <source>
        <strain evidence="15 16">BH030017</strain>
    </source>
</reference>
<evidence type="ECO:0000256" key="10">
    <source>
        <dbReference type="ARBA" id="ARBA00023209"/>
    </source>
</evidence>
<name>A0A366XQQ3_9BACI</name>
<keyword evidence="10" id="KW-0594">Phospholipid biosynthesis</keyword>
<keyword evidence="7 13" id="KW-1133">Transmembrane helix</keyword>
<evidence type="ECO:0000256" key="5">
    <source>
        <dbReference type="ARBA" id="ARBA00022692"/>
    </source>
</evidence>
<proteinExistence type="predicted"/>
<evidence type="ECO:0000256" key="12">
    <source>
        <dbReference type="NCBIfam" id="TIGR04265"/>
    </source>
</evidence>
<evidence type="ECO:0000256" key="7">
    <source>
        <dbReference type="ARBA" id="ARBA00022989"/>
    </source>
</evidence>
<dbReference type="SMART" id="SM00155">
    <property type="entry name" value="PLDc"/>
    <property type="match status" value="2"/>
</dbReference>
<sequence>MLTWSIIAIIFLTAWITADFYFGKKQHQRTTKQTVFPERHSTVHFFADGDDFFKAFLRDITDAEHHIHVLFYIFREDTLGHRVIEHLAKKVKQGVSVRLLVDYIGSHGLSKKTIQHIKKLGIEFSYSNKPKLPFLFYTLNQCNHRKITVIDGKIGYMGGFNVGDEYLGKDAALGDWRDYHLRLTEEGVKDLQVQFAEDWERATHQKLTHPSFYPTLSKGSTSLQIIPTNGMNGDHVFLKLIQQAKQSILIGSPYFIPGKAIQEALIEKVKSGVAVKLLLPMKSDHILVQEAAFPYFQPLLYAGVEIYRFYQGFYHSKVCMIDNEICDIGTANFDQRSFHINFEVNCIIRDKRVINTVSKAVEWDIYRSEKLTLDAYENRPLLHRSKEQVALLMSKLL</sequence>
<keyword evidence="5 13" id="KW-0812">Transmembrane</keyword>
<protein>
    <recommendedName>
        <fullName evidence="12">Cardiolipin synthase</fullName>
        <ecNumber evidence="12">2.7.8.-</ecNumber>
    </recommendedName>
</protein>
<dbReference type="PIRSF" id="PIRSF000850">
    <property type="entry name" value="Phospholipase_D_PSS"/>
    <property type="match status" value="1"/>
</dbReference>
<keyword evidence="4" id="KW-0808">Transferase</keyword>
<accession>A0A366XQQ3</accession>
<comment type="subcellular location">
    <subcellularLocation>
        <location evidence="1">Cell membrane</location>
    </subcellularLocation>
</comment>
<dbReference type="GO" id="GO:0032049">
    <property type="term" value="P:cardiolipin biosynthetic process"/>
    <property type="evidence" value="ECO:0007669"/>
    <property type="project" value="UniProtKB-UniRule"/>
</dbReference>
<keyword evidence="16" id="KW-1185">Reference proteome</keyword>
<dbReference type="CDD" id="cd09112">
    <property type="entry name" value="PLDc_CLS_2"/>
    <property type="match status" value="1"/>
</dbReference>
<keyword evidence="11" id="KW-1208">Phospholipid metabolism</keyword>
<dbReference type="InterPro" id="IPR001736">
    <property type="entry name" value="PLipase_D/transphosphatidylase"/>
</dbReference>
<evidence type="ECO:0000313" key="15">
    <source>
        <dbReference type="EMBL" id="RBW68680.1"/>
    </source>
</evidence>
<dbReference type="PROSITE" id="PS50035">
    <property type="entry name" value="PLD"/>
    <property type="match status" value="2"/>
</dbReference>
<dbReference type="PANTHER" id="PTHR21248:SF7">
    <property type="entry name" value="MINOR CARDIOLIPIN SYNTHASE CLSB"/>
    <property type="match status" value="1"/>
</dbReference>
<dbReference type="GO" id="GO:0008808">
    <property type="term" value="F:cardiolipin synthase activity"/>
    <property type="evidence" value="ECO:0007669"/>
    <property type="project" value="UniProtKB-UniRule"/>
</dbReference>
<keyword evidence="2" id="KW-1003">Cell membrane</keyword>
<dbReference type="Proteomes" id="UP000253314">
    <property type="component" value="Unassembled WGS sequence"/>
</dbReference>
<organism evidence="15 16">
    <name type="scientific">Bacillus taeanensis</name>
    <dbReference type="NCBI Taxonomy" id="273032"/>
    <lineage>
        <taxon>Bacteria</taxon>
        <taxon>Bacillati</taxon>
        <taxon>Bacillota</taxon>
        <taxon>Bacilli</taxon>
        <taxon>Bacillales</taxon>
        <taxon>Bacillaceae</taxon>
        <taxon>Bacillus</taxon>
    </lineage>
</organism>
<evidence type="ECO:0000313" key="16">
    <source>
        <dbReference type="Proteomes" id="UP000253314"/>
    </source>
</evidence>
<evidence type="ECO:0000259" key="14">
    <source>
        <dbReference type="PROSITE" id="PS50035"/>
    </source>
</evidence>
<keyword evidence="8" id="KW-0443">Lipid metabolism</keyword>
<feature type="domain" description="PLD phosphodiesterase" evidence="14">
    <location>
        <begin position="310"/>
        <end position="337"/>
    </location>
</feature>
<dbReference type="SUPFAM" id="SSF56024">
    <property type="entry name" value="Phospholipase D/nuclease"/>
    <property type="match status" value="2"/>
</dbReference>
<evidence type="ECO:0000256" key="3">
    <source>
        <dbReference type="ARBA" id="ARBA00022516"/>
    </source>
</evidence>
<evidence type="ECO:0000256" key="1">
    <source>
        <dbReference type="ARBA" id="ARBA00004236"/>
    </source>
</evidence>
<dbReference type="EC" id="2.7.8.-" evidence="12"/>
<evidence type="ECO:0000256" key="9">
    <source>
        <dbReference type="ARBA" id="ARBA00023136"/>
    </source>
</evidence>
<feature type="transmembrane region" description="Helical" evidence="13">
    <location>
        <begin position="6"/>
        <end position="23"/>
    </location>
</feature>
<dbReference type="AlphaFoldDB" id="A0A366XQQ3"/>